<evidence type="ECO:0000313" key="10">
    <source>
        <dbReference type="Proteomes" id="UP000192273"/>
    </source>
</evidence>
<keyword evidence="10" id="KW-1185">Reference proteome</keyword>
<feature type="transmembrane region" description="Helical" evidence="7">
    <location>
        <begin position="64"/>
        <end position="81"/>
    </location>
</feature>
<comment type="subunit">
    <text evidence="7">The complex comprises the extracytoplasmic solute receptor protein and the two transmembrane proteins.</text>
</comment>
<evidence type="ECO:0000256" key="5">
    <source>
        <dbReference type="ARBA" id="ARBA00022989"/>
    </source>
</evidence>
<accession>A0A1V0RP26</accession>
<evidence type="ECO:0000256" key="2">
    <source>
        <dbReference type="ARBA" id="ARBA00022475"/>
    </source>
</evidence>
<protein>
    <recommendedName>
        <fullName evidence="7">TRAP transporter large permease protein</fullName>
    </recommendedName>
</protein>
<sequence length="440" mass="46766">MAKGFRMGIEILSLLLIVVLFGVLALGLWVGFGLIAVGLVAMMLASTAPAELVFGTKVWGALNIWDLTALPMFIWMGEILFRSRLSSDMFSGLAPLTGRLPGRLLHANIFGCALFAAVSGSSAATTATVGRMSVPELTKRGYDDRMIIGTLAGSGTFGFLIPPSIILIVYGAATEQSIARLFLAGIGPGILLAVLFSGYTMIWALMNRERMPEREPATSWGEKLRALTLLGPTILLIVAVIGSIYAGLASPTEAAVVGVLGALILSAIGGSLDWQSTWEALRGATITTCMIAFILAGAAFLTVAMGYTGIPRALAAWIGEQGYSPNLLLAALVVFFVILGMFLDGISIVVLTTSVILPMVLAAGIDPIWFGIFLVLVVEMSQITPPVGFNLFVLQSITGRSIFEIARYAFPFFLLLVLATAILTLFPEIALWIPQTMLAR</sequence>
<feature type="transmembrane region" description="Helical" evidence="7">
    <location>
        <begin position="254"/>
        <end position="272"/>
    </location>
</feature>
<feature type="transmembrane region" description="Helical" evidence="7">
    <location>
        <begin position="147"/>
        <end position="172"/>
    </location>
</feature>
<dbReference type="InterPro" id="IPR010656">
    <property type="entry name" value="DctM"/>
</dbReference>
<feature type="transmembrane region" description="Helical" evidence="7">
    <location>
        <begin position="226"/>
        <end position="248"/>
    </location>
</feature>
<dbReference type="PIRSF" id="PIRSF006066">
    <property type="entry name" value="HI0050"/>
    <property type="match status" value="1"/>
</dbReference>
<dbReference type="AlphaFoldDB" id="A0A1V0RP26"/>
<evidence type="ECO:0000256" key="3">
    <source>
        <dbReference type="ARBA" id="ARBA00022519"/>
    </source>
</evidence>
<proteinExistence type="inferred from homology"/>
<keyword evidence="6 7" id="KW-0472">Membrane</keyword>
<dbReference type="PANTHER" id="PTHR33362">
    <property type="entry name" value="SIALIC ACID TRAP TRANSPORTER PERMEASE PROTEIN SIAT-RELATED"/>
    <property type="match status" value="1"/>
</dbReference>
<dbReference type="Pfam" id="PF06808">
    <property type="entry name" value="DctM"/>
    <property type="match status" value="1"/>
</dbReference>
<dbReference type="KEGG" id="rmm:ROSMUCSMR3_02056"/>
<dbReference type="Proteomes" id="UP000192273">
    <property type="component" value="Chromosome"/>
</dbReference>
<gene>
    <name evidence="9" type="primary">dctM</name>
    <name evidence="9" type="ORF">ROSMUCSMR3_02056</name>
</gene>
<dbReference type="InterPro" id="IPR004681">
    <property type="entry name" value="TRAP_DctM"/>
</dbReference>
<dbReference type="GO" id="GO:0022857">
    <property type="term" value="F:transmembrane transporter activity"/>
    <property type="evidence" value="ECO:0007669"/>
    <property type="project" value="UniProtKB-UniRule"/>
</dbReference>
<evidence type="ECO:0000259" key="8">
    <source>
        <dbReference type="Pfam" id="PF06808"/>
    </source>
</evidence>
<keyword evidence="2" id="KW-1003">Cell membrane</keyword>
<keyword evidence="7" id="KW-0813">Transport</keyword>
<feature type="transmembrane region" description="Helical" evidence="7">
    <location>
        <begin position="12"/>
        <end position="44"/>
    </location>
</feature>
<feature type="transmembrane region" description="Helical" evidence="7">
    <location>
        <begin position="408"/>
        <end position="433"/>
    </location>
</feature>
<feature type="domain" description="TRAP C4-dicarboxylate transport system permease DctM subunit" evidence="8">
    <location>
        <begin position="17"/>
        <end position="429"/>
    </location>
</feature>
<evidence type="ECO:0000256" key="1">
    <source>
        <dbReference type="ARBA" id="ARBA00004429"/>
    </source>
</evidence>
<keyword evidence="5 7" id="KW-1133">Transmembrane helix</keyword>
<comment type="similarity">
    <text evidence="7">Belongs to the TRAP transporter large permease family.</text>
</comment>
<dbReference type="PANTHER" id="PTHR33362:SF5">
    <property type="entry name" value="C4-DICARBOXYLATE TRAP TRANSPORTER LARGE PERMEASE PROTEIN DCTM"/>
    <property type="match status" value="1"/>
</dbReference>
<evidence type="ECO:0000256" key="6">
    <source>
        <dbReference type="ARBA" id="ARBA00023136"/>
    </source>
</evidence>
<evidence type="ECO:0000256" key="7">
    <source>
        <dbReference type="RuleBase" id="RU369079"/>
    </source>
</evidence>
<comment type="subcellular location">
    <subcellularLocation>
        <location evidence="1 7">Cell inner membrane</location>
        <topology evidence="1 7">Multi-pass membrane protein</topology>
    </subcellularLocation>
</comment>
<feature type="transmembrane region" description="Helical" evidence="7">
    <location>
        <begin position="327"/>
        <end position="356"/>
    </location>
</feature>
<reference evidence="9 10" key="1">
    <citation type="submission" date="2017-03" db="EMBL/GenBank/DDBJ databases">
        <title>Genome Sequence of Roseovarius mucosus strain SMR3 Isolated from a culture of the Diatom Skeletonema marinoi.</title>
        <authorList>
            <person name="Topel M."/>
            <person name="Pinder M."/>
            <person name="Johansson O.N."/>
            <person name="Kourtchenko O."/>
            <person name="Godhe A."/>
            <person name="Clarke A.K."/>
        </authorList>
    </citation>
    <scope>NUCLEOTIDE SEQUENCE [LARGE SCALE GENOMIC DNA]</scope>
    <source>
        <strain evidence="9 10">SMR3</strain>
    </source>
</reference>
<organism evidence="9 10">
    <name type="scientific">Roseovarius mucosus</name>
    <dbReference type="NCBI Taxonomy" id="215743"/>
    <lineage>
        <taxon>Bacteria</taxon>
        <taxon>Pseudomonadati</taxon>
        <taxon>Pseudomonadota</taxon>
        <taxon>Alphaproteobacteria</taxon>
        <taxon>Rhodobacterales</taxon>
        <taxon>Roseobacteraceae</taxon>
        <taxon>Roseovarius</taxon>
    </lineage>
</organism>
<comment type="function">
    <text evidence="7">Part of the tripartite ATP-independent periplasmic (TRAP) transport system.</text>
</comment>
<dbReference type="NCBIfam" id="TIGR00786">
    <property type="entry name" value="dctM"/>
    <property type="match status" value="1"/>
</dbReference>
<name>A0A1V0RP26_9RHOB</name>
<keyword evidence="3 7" id="KW-0997">Cell inner membrane</keyword>
<evidence type="ECO:0000256" key="4">
    <source>
        <dbReference type="ARBA" id="ARBA00022692"/>
    </source>
</evidence>
<feature type="transmembrane region" description="Helical" evidence="7">
    <location>
        <begin position="178"/>
        <end position="205"/>
    </location>
</feature>
<dbReference type="GO" id="GO:0005886">
    <property type="term" value="C:plasma membrane"/>
    <property type="evidence" value="ECO:0007669"/>
    <property type="project" value="UniProtKB-SubCell"/>
</dbReference>
<feature type="transmembrane region" description="Helical" evidence="7">
    <location>
        <begin position="284"/>
        <end position="307"/>
    </location>
</feature>
<evidence type="ECO:0000313" key="9">
    <source>
        <dbReference type="EMBL" id="ARE83530.1"/>
    </source>
</evidence>
<dbReference type="EMBL" id="CP020474">
    <property type="protein sequence ID" value="ARE83530.1"/>
    <property type="molecule type" value="Genomic_DNA"/>
</dbReference>
<comment type="caution">
    <text evidence="7">Lacks conserved residue(s) required for the propagation of feature annotation.</text>
</comment>
<keyword evidence="4 7" id="KW-0812">Transmembrane</keyword>